<sequence>MSSIFNFNWKASLRCDPDVEPSPIERDLVLLLWRLWRVCPQNERAEIQETNINSAAVRVPEYPQIFVTKEVTVTYEEEA</sequence>
<gene>
    <name evidence="1" type="ORF">CONPUDRAFT_159351</name>
</gene>
<dbReference type="KEGG" id="cput:CONPUDRAFT_159351"/>
<keyword evidence="2" id="KW-1185">Reference proteome</keyword>
<evidence type="ECO:0000313" key="1">
    <source>
        <dbReference type="EMBL" id="EIW75221.1"/>
    </source>
</evidence>
<evidence type="ECO:0000313" key="2">
    <source>
        <dbReference type="Proteomes" id="UP000053558"/>
    </source>
</evidence>
<name>A0A5M3M990_CONPW</name>
<protein>
    <submittedName>
        <fullName evidence="1">Uncharacterized protein</fullName>
    </submittedName>
</protein>
<dbReference type="AlphaFoldDB" id="A0A5M3M990"/>
<accession>A0A5M3M990</accession>
<dbReference type="GeneID" id="19204075"/>
<proteinExistence type="predicted"/>
<reference evidence="2" key="1">
    <citation type="journal article" date="2012" name="Science">
        <title>The Paleozoic origin of enzymatic lignin decomposition reconstructed from 31 fungal genomes.</title>
        <authorList>
            <person name="Floudas D."/>
            <person name="Binder M."/>
            <person name="Riley R."/>
            <person name="Barry K."/>
            <person name="Blanchette R.A."/>
            <person name="Henrissat B."/>
            <person name="Martinez A.T."/>
            <person name="Otillar R."/>
            <person name="Spatafora J.W."/>
            <person name="Yadav J.S."/>
            <person name="Aerts A."/>
            <person name="Benoit I."/>
            <person name="Boyd A."/>
            <person name="Carlson A."/>
            <person name="Copeland A."/>
            <person name="Coutinho P.M."/>
            <person name="de Vries R.P."/>
            <person name="Ferreira P."/>
            <person name="Findley K."/>
            <person name="Foster B."/>
            <person name="Gaskell J."/>
            <person name="Glotzer D."/>
            <person name="Gorecki P."/>
            <person name="Heitman J."/>
            <person name="Hesse C."/>
            <person name="Hori C."/>
            <person name="Igarashi K."/>
            <person name="Jurgens J.A."/>
            <person name="Kallen N."/>
            <person name="Kersten P."/>
            <person name="Kohler A."/>
            <person name="Kuees U."/>
            <person name="Kumar T.K.A."/>
            <person name="Kuo A."/>
            <person name="LaButti K."/>
            <person name="Larrondo L.F."/>
            <person name="Lindquist E."/>
            <person name="Ling A."/>
            <person name="Lombard V."/>
            <person name="Lucas S."/>
            <person name="Lundell T."/>
            <person name="Martin R."/>
            <person name="McLaughlin D.J."/>
            <person name="Morgenstern I."/>
            <person name="Morin E."/>
            <person name="Murat C."/>
            <person name="Nagy L.G."/>
            <person name="Nolan M."/>
            <person name="Ohm R.A."/>
            <person name="Patyshakuliyeva A."/>
            <person name="Rokas A."/>
            <person name="Ruiz-Duenas F.J."/>
            <person name="Sabat G."/>
            <person name="Salamov A."/>
            <person name="Samejima M."/>
            <person name="Schmutz J."/>
            <person name="Slot J.C."/>
            <person name="St John F."/>
            <person name="Stenlid J."/>
            <person name="Sun H."/>
            <person name="Sun S."/>
            <person name="Syed K."/>
            <person name="Tsang A."/>
            <person name="Wiebenga A."/>
            <person name="Young D."/>
            <person name="Pisabarro A."/>
            <person name="Eastwood D.C."/>
            <person name="Martin F."/>
            <person name="Cullen D."/>
            <person name="Grigoriev I.V."/>
            <person name="Hibbett D.S."/>
        </authorList>
    </citation>
    <scope>NUCLEOTIDE SEQUENCE [LARGE SCALE GENOMIC DNA]</scope>
    <source>
        <strain evidence="2">RWD-64-598 SS2</strain>
    </source>
</reference>
<dbReference type="Proteomes" id="UP000053558">
    <property type="component" value="Unassembled WGS sequence"/>
</dbReference>
<dbReference type="EMBL" id="JH711589">
    <property type="protein sequence ID" value="EIW75221.1"/>
    <property type="molecule type" value="Genomic_DNA"/>
</dbReference>
<organism evidence="1 2">
    <name type="scientific">Coniophora puteana (strain RWD-64-598)</name>
    <name type="common">Brown rot fungus</name>
    <dbReference type="NCBI Taxonomy" id="741705"/>
    <lineage>
        <taxon>Eukaryota</taxon>
        <taxon>Fungi</taxon>
        <taxon>Dikarya</taxon>
        <taxon>Basidiomycota</taxon>
        <taxon>Agaricomycotina</taxon>
        <taxon>Agaricomycetes</taxon>
        <taxon>Agaricomycetidae</taxon>
        <taxon>Boletales</taxon>
        <taxon>Coniophorineae</taxon>
        <taxon>Coniophoraceae</taxon>
        <taxon>Coniophora</taxon>
    </lineage>
</organism>
<dbReference type="RefSeq" id="XP_007774636.1">
    <property type="nucleotide sequence ID" value="XM_007776446.1"/>
</dbReference>
<comment type="caution">
    <text evidence="1">The sequence shown here is derived from an EMBL/GenBank/DDBJ whole genome shotgun (WGS) entry which is preliminary data.</text>
</comment>